<accession>A0A4Q9GTA0</accession>
<sequence length="161" mass="18019">MKRMAAEIRRAEPADVETLGALHSGCWRELYPTVLPAAVLDELSPAMMSGLWAKFVARGGAYEQYVAEVDGAVVAFAGIGPGREPGYEEAVELYFLYVHPEYRRKGIARQLLKTVQAHYTWLWAGNRPAQQFYKKAKFYPDSVAREGSLFGAPLEEERFSG</sequence>
<dbReference type="AlphaFoldDB" id="A0A4Q9GTA0"/>
<evidence type="ECO:0000313" key="5">
    <source>
        <dbReference type="Proteomes" id="UP000294194"/>
    </source>
</evidence>
<evidence type="ECO:0000259" key="3">
    <source>
        <dbReference type="PROSITE" id="PS51186"/>
    </source>
</evidence>
<dbReference type="GO" id="GO:0016747">
    <property type="term" value="F:acyltransferase activity, transferring groups other than amino-acyl groups"/>
    <property type="evidence" value="ECO:0007669"/>
    <property type="project" value="InterPro"/>
</dbReference>
<dbReference type="EMBL" id="SISG01000001">
    <property type="protein sequence ID" value="TBN57885.1"/>
    <property type="molecule type" value="Genomic_DNA"/>
</dbReference>
<reference evidence="5" key="1">
    <citation type="submission" date="2019-02" db="EMBL/GenBank/DDBJ databases">
        <title>Glaciihabitans arcticus sp. nov., a psychrotolerant bacterium isolated from polar soil.</title>
        <authorList>
            <person name="Dahal R.H."/>
        </authorList>
    </citation>
    <scope>NUCLEOTIDE SEQUENCE [LARGE SCALE GENOMIC DNA]</scope>
    <source>
        <strain evidence="5">RP-3-7</strain>
    </source>
</reference>
<dbReference type="InterPro" id="IPR016181">
    <property type="entry name" value="Acyl_CoA_acyltransferase"/>
</dbReference>
<dbReference type="PROSITE" id="PS51186">
    <property type="entry name" value="GNAT"/>
    <property type="match status" value="1"/>
</dbReference>
<dbReference type="InterPro" id="IPR000182">
    <property type="entry name" value="GNAT_dom"/>
</dbReference>
<keyword evidence="5" id="KW-1185">Reference proteome</keyword>
<keyword evidence="1 4" id="KW-0808">Transferase</keyword>
<organism evidence="4 5">
    <name type="scientific">Glaciihabitans arcticus</name>
    <dbReference type="NCBI Taxonomy" id="2668039"/>
    <lineage>
        <taxon>Bacteria</taxon>
        <taxon>Bacillati</taxon>
        <taxon>Actinomycetota</taxon>
        <taxon>Actinomycetes</taxon>
        <taxon>Micrococcales</taxon>
        <taxon>Microbacteriaceae</taxon>
        <taxon>Glaciihabitans</taxon>
    </lineage>
</organism>
<gene>
    <name evidence="4" type="ORF">EYE40_11045</name>
</gene>
<dbReference type="SUPFAM" id="SSF55729">
    <property type="entry name" value="Acyl-CoA N-acyltransferases (Nat)"/>
    <property type="match status" value="1"/>
</dbReference>
<evidence type="ECO:0000256" key="1">
    <source>
        <dbReference type="ARBA" id="ARBA00022679"/>
    </source>
</evidence>
<dbReference type="Gene3D" id="3.40.630.30">
    <property type="match status" value="1"/>
</dbReference>
<name>A0A4Q9GTA0_9MICO</name>
<proteinExistence type="predicted"/>
<dbReference type="Pfam" id="PF13508">
    <property type="entry name" value="Acetyltransf_7"/>
    <property type="match status" value="1"/>
</dbReference>
<keyword evidence="2" id="KW-0012">Acyltransferase</keyword>
<dbReference type="PANTHER" id="PTHR43877">
    <property type="entry name" value="AMINOALKYLPHOSPHONATE N-ACETYLTRANSFERASE-RELATED-RELATED"/>
    <property type="match status" value="1"/>
</dbReference>
<evidence type="ECO:0000256" key="2">
    <source>
        <dbReference type="ARBA" id="ARBA00023315"/>
    </source>
</evidence>
<feature type="domain" description="N-acetyltransferase" evidence="3">
    <location>
        <begin position="6"/>
        <end position="161"/>
    </location>
</feature>
<protein>
    <submittedName>
        <fullName evidence="4">GNAT family N-acetyltransferase</fullName>
    </submittedName>
</protein>
<dbReference type="CDD" id="cd04301">
    <property type="entry name" value="NAT_SF"/>
    <property type="match status" value="1"/>
</dbReference>
<comment type="caution">
    <text evidence="4">The sequence shown here is derived from an EMBL/GenBank/DDBJ whole genome shotgun (WGS) entry which is preliminary data.</text>
</comment>
<dbReference type="InterPro" id="IPR050832">
    <property type="entry name" value="Bact_Acetyltransf"/>
</dbReference>
<dbReference type="Proteomes" id="UP000294194">
    <property type="component" value="Unassembled WGS sequence"/>
</dbReference>
<evidence type="ECO:0000313" key="4">
    <source>
        <dbReference type="EMBL" id="TBN57885.1"/>
    </source>
</evidence>